<organism evidence="15 16">
    <name type="scientific">Thiohalorhabdus methylotrophus</name>
    <dbReference type="NCBI Taxonomy" id="3242694"/>
    <lineage>
        <taxon>Bacteria</taxon>
        <taxon>Pseudomonadati</taxon>
        <taxon>Pseudomonadota</taxon>
        <taxon>Gammaproteobacteria</taxon>
        <taxon>Thiohalorhabdales</taxon>
        <taxon>Thiohalorhabdaceae</taxon>
        <taxon>Thiohalorhabdus</taxon>
    </lineage>
</organism>
<keyword evidence="9 10" id="KW-0998">Cell outer membrane</keyword>
<comment type="subcellular location">
    <subcellularLocation>
        <location evidence="1 10">Cell outer membrane</location>
        <topology evidence="1 10">Multi-pass membrane protein</topology>
    </subcellularLocation>
</comment>
<dbReference type="Gene3D" id="2.40.170.20">
    <property type="entry name" value="TonB-dependent receptor, beta-barrel domain"/>
    <property type="match status" value="1"/>
</dbReference>
<keyword evidence="2 10" id="KW-0813">Transport</keyword>
<keyword evidence="7 11" id="KW-0798">TonB box</keyword>
<feature type="signal peptide" evidence="12">
    <location>
        <begin position="1"/>
        <end position="23"/>
    </location>
</feature>
<reference evidence="15 16" key="1">
    <citation type="submission" date="2024-08" db="EMBL/GenBank/DDBJ databases">
        <title>Whole-genome sequencing of halo(alkali)philic microorganisms from hypersaline lakes.</title>
        <authorList>
            <person name="Sorokin D.Y."/>
            <person name="Merkel A.Y."/>
            <person name="Messina E."/>
            <person name="Yakimov M."/>
        </authorList>
    </citation>
    <scope>NUCLEOTIDE SEQUENCE [LARGE SCALE GENOMIC DNA]</scope>
    <source>
        <strain evidence="15 16">Cl-TMA</strain>
    </source>
</reference>
<dbReference type="Proteomes" id="UP001575181">
    <property type="component" value="Unassembled WGS sequence"/>
</dbReference>
<dbReference type="CDD" id="cd01347">
    <property type="entry name" value="ligand_gated_channel"/>
    <property type="match status" value="1"/>
</dbReference>
<dbReference type="InterPro" id="IPR037066">
    <property type="entry name" value="Plug_dom_sf"/>
</dbReference>
<evidence type="ECO:0000256" key="2">
    <source>
        <dbReference type="ARBA" id="ARBA00022448"/>
    </source>
</evidence>
<dbReference type="PANTHER" id="PTHR30069">
    <property type="entry name" value="TONB-DEPENDENT OUTER MEMBRANE RECEPTOR"/>
    <property type="match status" value="1"/>
</dbReference>
<dbReference type="SUPFAM" id="SSF56935">
    <property type="entry name" value="Porins"/>
    <property type="match status" value="1"/>
</dbReference>
<evidence type="ECO:0000256" key="4">
    <source>
        <dbReference type="ARBA" id="ARBA00022692"/>
    </source>
</evidence>
<evidence type="ECO:0000313" key="16">
    <source>
        <dbReference type="Proteomes" id="UP001575181"/>
    </source>
</evidence>
<dbReference type="Gene3D" id="2.170.130.10">
    <property type="entry name" value="TonB-dependent receptor, plug domain"/>
    <property type="match status" value="1"/>
</dbReference>
<feature type="domain" description="TonB-dependent receptor plug" evidence="14">
    <location>
        <begin position="46"/>
        <end position="151"/>
    </location>
</feature>
<comment type="similarity">
    <text evidence="10 11">Belongs to the TonB-dependent receptor family.</text>
</comment>
<evidence type="ECO:0000256" key="8">
    <source>
        <dbReference type="ARBA" id="ARBA00023136"/>
    </source>
</evidence>
<protein>
    <submittedName>
        <fullName evidence="15">TonB-dependent receptor domain-containing protein</fullName>
    </submittedName>
</protein>
<dbReference type="RefSeq" id="WP_373655225.1">
    <property type="nucleotide sequence ID" value="NZ_JBGUAW010000004.1"/>
</dbReference>
<dbReference type="InterPro" id="IPR036942">
    <property type="entry name" value="Beta-barrel_TonB_sf"/>
</dbReference>
<dbReference type="PROSITE" id="PS52016">
    <property type="entry name" value="TONB_DEPENDENT_REC_3"/>
    <property type="match status" value="1"/>
</dbReference>
<comment type="caution">
    <text evidence="15">The sequence shown here is derived from an EMBL/GenBank/DDBJ whole genome shotgun (WGS) entry which is preliminary data.</text>
</comment>
<keyword evidence="8 10" id="KW-0472">Membrane</keyword>
<evidence type="ECO:0000259" key="14">
    <source>
        <dbReference type="Pfam" id="PF07715"/>
    </source>
</evidence>
<dbReference type="PANTHER" id="PTHR30069:SF53">
    <property type="entry name" value="COLICIN I RECEPTOR-RELATED"/>
    <property type="match status" value="1"/>
</dbReference>
<dbReference type="InterPro" id="IPR039426">
    <property type="entry name" value="TonB-dep_rcpt-like"/>
</dbReference>
<keyword evidence="6" id="KW-0406">Ion transport</keyword>
<evidence type="ECO:0000256" key="1">
    <source>
        <dbReference type="ARBA" id="ARBA00004571"/>
    </source>
</evidence>
<dbReference type="Pfam" id="PF00593">
    <property type="entry name" value="TonB_dep_Rec_b-barrel"/>
    <property type="match status" value="1"/>
</dbReference>
<name>A0ABV4TSY1_9GAMM</name>
<feature type="chain" id="PRO_5045925702" evidence="12">
    <location>
        <begin position="24"/>
        <end position="609"/>
    </location>
</feature>
<proteinExistence type="inferred from homology"/>
<evidence type="ECO:0000256" key="10">
    <source>
        <dbReference type="PROSITE-ProRule" id="PRU01360"/>
    </source>
</evidence>
<dbReference type="Pfam" id="PF07715">
    <property type="entry name" value="Plug"/>
    <property type="match status" value="1"/>
</dbReference>
<feature type="domain" description="TonB-dependent receptor-like beta-barrel" evidence="13">
    <location>
        <begin position="215"/>
        <end position="579"/>
    </location>
</feature>
<keyword evidence="5 12" id="KW-0732">Signal</keyword>
<evidence type="ECO:0000256" key="3">
    <source>
        <dbReference type="ARBA" id="ARBA00022452"/>
    </source>
</evidence>
<dbReference type="InterPro" id="IPR012910">
    <property type="entry name" value="Plug_dom"/>
</dbReference>
<evidence type="ECO:0000256" key="9">
    <source>
        <dbReference type="ARBA" id="ARBA00023237"/>
    </source>
</evidence>
<gene>
    <name evidence="15" type="ORF">ACERLL_06305</name>
</gene>
<keyword evidence="4 10" id="KW-0812">Transmembrane</keyword>
<evidence type="ECO:0000313" key="15">
    <source>
        <dbReference type="EMBL" id="MFA9460439.1"/>
    </source>
</evidence>
<evidence type="ECO:0000256" key="7">
    <source>
        <dbReference type="ARBA" id="ARBA00023077"/>
    </source>
</evidence>
<evidence type="ECO:0000256" key="6">
    <source>
        <dbReference type="ARBA" id="ARBA00023065"/>
    </source>
</evidence>
<sequence>MRKLTPGLAACTGSLLALTGTPAAGQTVAALDEITVTATRTAQTVDDALAPVTIIDREDIEQSQAQDFQDLLRGRVGVGTSNQGGYGKQTNVYLRGTNPEHVQVLVDGVEMGSATAGRPAWEYLPLSQVERVEVVRGPRSSLYGSDAIGGIVQIFTKEGEPGIHPYVSAGAGSNRTRKARAGVSGAAGDFHYALNGGYFRTEGFDSLIGNEPDDDGYRNASGSLRIGYDPGGLLGVDASFLRAEGESEYDRAAGFGGPNETEFVEQAANTTFTLRPAHIWTARLKLAESRDLQDNFSDGVAGDTFDTIRRQASLQNDLALGADQLLTLGADYQRDLVDSTNDFTEDARWNYGVFAQHQARFGSHDLTASVRRDENEAFGAHTTWNAAWGYQIDAVWRATASYGTGFREPTFNDLYYPDVGYFEGNPDLEPEKSRSADIGLVATPDWGRVELHAFRTDIDDILVFSGTRMQNLDEARITGAEVAVRTDLGPWRVSTDVTLLDPIDEETGNLLPRRSRSSARIDARRTFGPVTAGAQWIAQGYRYDDASNDTRLPGYGLINLYGSVALGDSWKVNARVENLFDKDYQEIADYRTRGRYGVVELSYAPAGGV</sequence>
<dbReference type="EMBL" id="JBGUAW010000004">
    <property type="protein sequence ID" value="MFA9460439.1"/>
    <property type="molecule type" value="Genomic_DNA"/>
</dbReference>
<evidence type="ECO:0000259" key="13">
    <source>
        <dbReference type="Pfam" id="PF00593"/>
    </source>
</evidence>
<keyword evidence="15" id="KW-0675">Receptor</keyword>
<keyword evidence="16" id="KW-1185">Reference proteome</keyword>
<evidence type="ECO:0000256" key="11">
    <source>
        <dbReference type="RuleBase" id="RU003357"/>
    </source>
</evidence>
<accession>A0ABV4TSY1</accession>
<dbReference type="InterPro" id="IPR000531">
    <property type="entry name" value="Beta-barrel_TonB"/>
</dbReference>
<keyword evidence="3 10" id="KW-1134">Transmembrane beta strand</keyword>
<evidence type="ECO:0000256" key="5">
    <source>
        <dbReference type="ARBA" id="ARBA00022729"/>
    </source>
</evidence>
<evidence type="ECO:0000256" key="12">
    <source>
        <dbReference type="SAM" id="SignalP"/>
    </source>
</evidence>